<dbReference type="GO" id="GO:0042925">
    <property type="term" value="F:benzoate transmembrane transporter activity"/>
    <property type="evidence" value="ECO:0007669"/>
    <property type="project" value="InterPro"/>
</dbReference>
<keyword evidence="1" id="KW-0812">Transmembrane</keyword>
<evidence type="ECO:0000313" key="3">
    <source>
        <dbReference type="Proteomes" id="UP000555728"/>
    </source>
</evidence>
<dbReference type="AlphaFoldDB" id="A0A7W6RW69"/>
<evidence type="ECO:0000256" key="1">
    <source>
        <dbReference type="SAM" id="Phobius"/>
    </source>
</evidence>
<feature type="transmembrane region" description="Helical" evidence="1">
    <location>
        <begin position="339"/>
        <end position="371"/>
    </location>
</feature>
<feature type="transmembrane region" description="Helical" evidence="1">
    <location>
        <begin position="88"/>
        <end position="104"/>
    </location>
</feature>
<sequence>MRLSLIVSALVAVIVGFGGSVAIVIAAAEAVGASAAATSSWLAAVCLAKAIASGYLSTRHRMPIVLAWSTPGAALVATSSGIGFAEAVGAFAACAVLIVLTALVRPLGELVRRIPTSLATAVLAGVLFDFVMGAVTRSVDLPLIGVPMILVFVSARLWSPSWAVIGALVIGFGTALAFGLNDPLPAPVLSELVWTTPRFDAAALIGLALPLYIVTMASQNLPGFAVLRADGYDPPVQSILGATGLASLVSAPFGAHTTSLAAITASICTGPDAHPDPAKRWLGGIVYAGGYLVLAAIAASVVALFAAFPAELILILAGLALTGPFIGALSVAVSHGDEAFAAVATFVVTASGLTLLGIGAAFWGLLAGLALEGARRAKKDRPHQRREITR</sequence>
<organism evidence="2 3">
    <name type="scientific">Roseospira goensis</name>
    <dbReference type="NCBI Taxonomy" id="391922"/>
    <lineage>
        <taxon>Bacteria</taxon>
        <taxon>Pseudomonadati</taxon>
        <taxon>Pseudomonadota</taxon>
        <taxon>Alphaproteobacteria</taxon>
        <taxon>Rhodospirillales</taxon>
        <taxon>Rhodospirillaceae</taxon>
        <taxon>Roseospira</taxon>
    </lineage>
</organism>
<feature type="transmembrane region" description="Helical" evidence="1">
    <location>
        <begin position="36"/>
        <end position="56"/>
    </location>
</feature>
<dbReference type="NCBIfam" id="TIGR00843">
    <property type="entry name" value="benE"/>
    <property type="match status" value="1"/>
</dbReference>
<keyword evidence="1" id="KW-0472">Membrane</keyword>
<dbReference type="InterPro" id="IPR004711">
    <property type="entry name" value="Benzoate_Transporter"/>
</dbReference>
<feature type="transmembrane region" description="Helical" evidence="1">
    <location>
        <begin position="285"/>
        <end position="305"/>
    </location>
</feature>
<feature type="transmembrane region" description="Helical" evidence="1">
    <location>
        <begin position="163"/>
        <end position="181"/>
    </location>
</feature>
<evidence type="ECO:0000313" key="2">
    <source>
        <dbReference type="EMBL" id="MBB4284302.1"/>
    </source>
</evidence>
<dbReference type="Pfam" id="PF03594">
    <property type="entry name" value="BenE"/>
    <property type="match status" value="1"/>
</dbReference>
<feature type="transmembrane region" description="Helical" evidence="1">
    <location>
        <begin position="201"/>
        <end position="227"/>
    </location>
</feature>
<feature type="transmembrane region" description="Helical" evidence="1">
    <location>
        <begin position="116"/>
        <end position="135"/>
    </location>
</feature>
<keyword evidence="1" id="KW-1133">Transmembrane helix</keyword>
<dbReference type="GO" id="GO:0005886">
    <property type="term" value="C:plasma membrane"/>
    <property type="evidence" value="ECO:0007669"/>
    <property type="project" value="TreeGrafter"/>
</dbReference>
<accession>A0A7W6RW69</accession>
<protein>
    <submittedName>
        <fullName evidence="2">Benzoate membrane transport protein</fullName>
    </submittedName>
</protein>
<feature type="transmembrane region" description="Helical" evidence="1">
    <location>
        <begin position="63"/>
        <end position="82"/>
    </location>
</feature>
<reference evidence="2 3" key="1">
    <citation type="submission" date="2020-08" db="EMBL/GenBank/DDBJ databases">
        <title>Genome sequencing of Purple Non-Sulfur Bacteria from various extreme environments.</title>
        <authorList>
            <person name="Mayer M."/>
        </authorList>
    </citation>
    <scope>NUCLEOTIDE SEQUENCE [LARGE SCALE GENOMIC DNA]</scope>
    <source>
        <strain evidence="2 3">JA135</strain>
    </source>
</reference>
<proteinExistence type="predicted"/>
<dbReference type="Proteomes" id="UP000555728">
    <property type="component" value="Unassembled WGS sequence"/>
</dbReference>
<dbReference type="EMBL" id="JACIGI010000001">
    <property type="protein sequence ID" value="MBB4284302.1"/>
    <property type="molecule type" value="Genomic_DNA"/>
</dbReference>
<keyword evidence="3" id="KW-1185">Reference proteome</keyword>
<name>A0A7W6RW69_9PROT</name>
<comment type="caution">
    <text evidence="2">The sequence shown here is derived from an EMBL/GenBank/DDBJ whole genome shotgun (WGS) entry which is preliminary data.</text>
</comment>
<feature type="transmembrane region" description="Helical" evidence="1">
    <location>
        <begin position="312"/>
        <end position="333"/>
    </location>
</feature>
<gene>
    <name evidence="2" type="ORF">GGD88_000008</name>
</gene>
<dbReference type="PANTHER" id="PTHR30199">
    <property type="entry name" value="MFS FAMILY TRANSPORTER, PREDICTED SUBSTRATE BENZOATE"/>
    <property type="match status" value="1"/>
</dbReference>
<dbReference type="RefSeq" id="WP_184430795.1">
    <property type="nucleotide sequence ID" value="NZ_JACIGI010000001.1"/>
</dbReference>
<dbReference type="PANTHER" id="PTHR30199:SF0">
    <property type="entry name" value="INNER MEMBRANE PROTEIN YDCO"/>
    <property type="match status" value="1"/>
</dbReference>